<evidence type="ECO:0000259" key="6">
    <source>
        <dbReference type="PROSITE" id="PS00703"/>
    </source>
</evidence>
<dbReference type="PANTHER" id="PTHR43277">
    <property type="entry name" value="ARGININE DECARBOXYLASE"/>
    <property type="match status" value="1"/>
</dbReference>
<accession>A0ABP4Y5Q4</accession>
<name>A0ABP4Y5Q4_9MICO</name>
<dbReference type="PANTHER" id="PTHR43277:SF4">
    <property type="entry name" value="ARGININE DECARBOXYLASE"/>
    <property type="match status" value="1"/>
</dbReference>
<proteinExistence type="inferred from homology"/>
<evidence type="ECO:0000313" key="7">
    <source>
        <dbReference type="EMBL" id="GAA1799234.1"/>
    </source>
</evidence>
<dbReference type="InterPro" id="IPR000310">
    <property type="entry name" value="Orn/Lys/Arg_deCO2ase_major_dom"/>
</dbReference>
<dbReference type="Gene3D" id="3.40.640.10">
    <property type="entry name" value="Type I PLP-dependent aspartate aminotransferase-like (Major domain)"/>
    <property type="match status" value="1"/>
</dbReference>
<dbReference type="SUPFAM" id="SSF55904">
    <property type="entry name" value="Ornithine decarboxylase C-terminal domain"/>
    <property type="match status" value="1"/>
</dbReference>
<comment type="cofactor">
    <cofactor evidence="1">
        <name>pyridoxal 5'-phosphate</name>
        <dbReference type="ChEBI" id="CHEBI:597326"/>
    </cofactor>
</comment>
<dbReference type="SUPFAM" id="SSF53383">
    <property type="entry name" value="PLP-dependent transferases"/>
    <property type="match status" value="1"/>
</dbReference>
<protein>
    <submittedName>
        <fullName evidence="7">Arginine decarboxylase</fullName>
    </submittedName>
</protein>
<dbReference type="Gene3D" id="3.90.100.10">
    <property type="entry name" value="Orn/Lys/Arg decarboxylase, C-terminal domain"/>
    <property type="match status" value="1"/>
</dbReference>
<dbReference type="InterPro" id="IPR036633">
    <property type="entry name" value="Prn/Lys/Arg_de-COase_C_sf"/>
</dbReference>
<comment type="similarity">
    <text evidence="2">Belongs to the Orn/Lys/Arg decarboxylase class-I family.</text>
</comment>
<keyword evidence="5" id="KW-0456">Lyase</keyword>
<evidence type="ECO:0000256" key="4">
    <source>
        <dbReference type="ARBA" id="ARBA00022898"/>
    </source>
</evidence>
<dbReference type="InterPro" id="IPR008286">
    <property type="entry name" value="Prn/Lys/Arg_de-COase_C"/>
</dbReference>
<evidence type="ECO:0000256" key="3">
    <source>
        <dbReference type="ARBA" id="ARBA00022793"/>
    </source>
</evidence>
<dbReference type="InterPro" id="IPR015421">
    <property type="entry name" value="PyrdxlP-dep_Trfase_major"/>
</dbReference>
<keyword evidence="3" id="KW-0210">Decarboxylase</keyword>
<dbReference type="PROSITE" id="PS00703">
    <property type="entry name" value="OKR_DC_1"/>
    <property type="match status" value="1"/>
</dbReference>
<dbReference type="InterPro" id="IPR015424">
    <property type="entry name" value="PyrdxlP-dep_Trfase"/>
</dbReference>
<evidence type="ECO:0000313" key="8">
    <source>
        <dbReference type="Proteomes" id="UP001500002"/>
    </source>
</evidence>
<dbReference type="Pfam" id="PF03711">
    <property type="entry name" value="OKR_DC_1_C"/>
    <property type="match status" value="1"/>
</dbReference>
<evidence type="ECO:0000256" key="1">
    <source>
        <dbReference type="ARBA" id="ARBA00001933"/>
    </source>
</evidence>
<reference evidence="8" key="1">
    <citation type="journal article" date="2019" name="Int. J. Syst. Evol. Microbiol.">
        <title>The Global Catalogue of Microorganisms (GCM) 10K type strain sequencing project: providing services to taxonomists for standard genome sequencing and annotation.</title>
        <authorList>
            <consortium name="The Broad Institute Genomics Platform"/>
            <consortium name="The Broad Institute Genome Sequencing Center for Infectious Disease"/>
            <person name="Wu L."/>
            <person name="Ma J."/>
        </authorList>
    </citation>
    <scope>NUCLEOTIDE SEQUENCE [LARGE SCALE GENOMIC DNA]</scope>
    <source>
        <strain evidence="8">JCM 14322</strain>
    </source>
</reference>
<sequence>MEGMTCTFAATATATATATPLADPTRFGSSTPYADALAGYAARDTVRLNVPGHAADPHAAPGLARFFGSDVLRMDVPPLLAGLDKGDGNPLAASLRLAADAFGARRTWFLTNGASQANRIAALALGAFRDAEAPVVAQRSAHSSFSDGIILGGLSPRFVQPSIDGWFGINHGVSPAALREALAGLGAGERPKGVYLISPSYFGAVADIAALAQVAHDAGAPLIVDAAWGAHFGFHEDLPESPLRLGADLVVSSTHKLGGSLTQSAMLHLGHGPFADELEPLVDRAFKLAQSTSESSLLLASLDLARDALQHGRDRIGDAIAAADELRDRIRRGGRFRVVSDTFDRFDDIVAVDPLRVSIDVASGGVHGPTARELLMERDGIYLEIATETCVVAVIAPGVVPDIARVVEALHALPIDADAAADVDAVGSVGALPAPGPLAMLPRDAFLRPAEAVPIEAAVGRVSADALAAYPPGIPNVLPGEVITPELVRFLKHVAATPGGYVRGAVDPTLATLSVVS</sequence>
<feature type="domain" description="Orn/Lys/Arg decarboxylases family 1 pyridoxal-P attachment site" evidence="6">
    <location>
        <begin position="251"/>
        <end position="265"/>
    </location>
</feature>
<comment type="caution">
    <text evidence="7">The sequence shown here is derived from an EMBL/GenBank/DDBJ whole genome shotgun (WGS) entry which is preliminary data.</text>
</comment>
<gene>
    <name evidence="7" type="primary">speA</name>
    <name evidence="7" type="ORF">GCM10009749_03760</name>
</gene>
<keyword evidence="8" id="KW-1185">Reference proteome</keyword>
<organism evidence="7 8">
    <name type="scientific">Agromyces neolithicus</name>
    <dbReference type="NCBI Taxonomy" id="269420"/>
    <lineage>
        <taxon>Bacteria</taxon>
        <taxon>Bacillati</taxon>
        <taxon>Actinomycetota</taxon>
        <taxon>Actinomycetes</taxon>
        <taxon>Micrococcales</taxon>
        <taxon>Microbacteriaceae</taxon>
        <taxon>Agromyces</taxon>
    </lineage>
</organism>
<dbReference type="Proteomes" id="UP001500002">
    <property type="component" value="Unassembled WGS sequence"/>
</dbReference>
<dbReference type="Pfam" id="PF01276">
    <property type="entry name" value="OKR_DC_1"/>
    <property type="match status" value="1"/>
</dbReference>
<evidence type="ECO:0000256" key="5">
    <source>
        <dbReference type="ARBA" id="ARBA00023239"/>
    </source>
</evidence>
<evidence type="ECO:0000256" key="2">
    <source>
        <dbReference type="ARBA" id="ARBA00010671"/>
    </source>
</evidence>
<dbReference type="EMBL" id="BAAANJ010000001">
    <property type="protein sequence ID" value="GAA1799234.1"/>
    <property type="molecule type" value="Genomic_DNA"/>
</dbReference>
<dbReference type="InterPro" id="IPR052357">
    <property type="entry name" value="Orn_Lys_Arg_decarboxylase-I"/>
</dbReference>
<keyword evidence="4" id="KW-0663">Pyridoxal phosphate</keyword>